<gene>
    <name evidence="13" type="ORF">HETSPECPRED_008255</name>
</gene>
<keyword evidence="11" id="KW-0999">Mitochondrion inner membrane</keyword>
<keyword evidence="8" id="KW-0472">Membrane</keyword>
<sequence>MGFPAAFLSGITLTSSILYLSLLHHNSNRIHQASLLRQQSQLLNSLVDSPPPHSPDYDPDTSHGRNADDDPYGRYGYRVQRVSGVERWKDMWNRDVEGVVRWVQGVEVGRVREGVEARWREWRGGERRV</sequence>
<dbReference type="EMBL" id="CAJPDS010000061">
    <property type="protein sequence ID" value="CAF9932025.1"/>
    <property type="molecule type" value="Genomic_DNA"/>
</dbReference>
<evidence type="ECO:0000256" key="8">
    <source>
        <dbReference type="ARBA" id="ARBA00023136"/>
    </source>
</evidence>
<keyword evidence="5" id="KW-0812">Transmembrane</keyword>
<comment type="caution">
    <text evidence="13">The sequence shown here is derived from an EMBL/GenBank/DDBJ whole genome shotgun (WGS) entry which is preliminary data.</text>
</comment>
<evidence type="ECO:0000256" key="1">
    <source>
        <dbReference type="ARBA" id="ARBA00002689"/>
    </source>
</evidence>
<keyword evidence="6" id="KW-1133">Transmembrane helix</keyword>
<evidence type="ECO:0000256" key="7">
    <source>
        <dbReference type="ARBA" id="ARBA00023128"/>
    </source>
</evidence>
<comment type="subunit">
    <text evidence="11">Component of the mitochondrial contact site and cristae organizing system (MICOS) complex.</text>
</comment>
<dbReference type="GO" id="GO:0042407">
    <property type="term" value="P:cristae formation"/>
    <property type="evidence" value="ECO:0007669"/>
    <property type="project" value="InterPro"/>
</dbReference>
<dbReference type="AlphaFoldDB" id="A0A8H3FXR5"/>
<dbReference type="GO" id="GO:0044284">
    <property type="term" value="C:mitochondrial crista junction"/>
    <property type="evidence" value="ECO:0007669"/>
    <property type="project" value="InterPro"/>
</dbReference>
<dbReference type="Proteomes" id="UP000664521">
    <property type="component" value="Unassembled WGS sequence"/>
</dbReference>
<evidence type="ECO:0000256" key="11">
    <source>
        <dbReference type="RuleBase" id="RU363010"/>
    </source>
</evidence>
<comment type="subcellular location">
    <subcellularLocation>
        <location evidence="2">Membrane</location>
    </subcellularLocation>
    <subcellularLocation>
        <location evidence="11">Mitochondrion inner membrane</location>
        <topology evidence="11">Single-pass membrane protein</topology>
    </subcellularLocation>
</comment>
<feature type="region of interest" description="Disordered" evidence="12">
    <location>
        <begin position="45"/>
        <end position="73"/>
    </location>
</feature>
<proteinExistence type="inferred from homology"/>
<comment type="similarity">
    <text evidence="3 11">Belongs to the MICOS complex subunit Mic12 family.</text>
</comment>
<evidence type="ECO:0000256" key="4">
    <source>
        <dbReference type="ARBA" id="ARBA00018170"/>
    </source>
</evidence>
<accession>A0A8H3FXR5</accession>
<feature type="compositionally biased region" description="Basic and acidic residues" evidence="12">
    <location>
        <begin position="60"/>
        <end position="72"/>
    </location>
</feature>
<dbReference type="InterPro" id="IPR031463">
    <property type="entry name" value="Mic12"/>
</dbReference>
<evidence type="ECO:0000256" key="3">
    <source>
        <dbReference type="ARBA" id="ARBA00009188"/>
    </source>
</evidence>
<evidence type="ECO:0000256" key="10">
    <source>
        <dbReference type="ARBA" id="ARBA00032985"/>
    </source>
</evidence>
<evidence type="ECO:0000256" key="2">
    <source>
        <dbReference type="ARBA" id="ARBA00004370"/>
    </source>
</evidence>
<dbReference type="Pfam" id="PF17050">
    <property type="entry name" value="AIM5"/>
    <property type="match status" value="1"/>
</dbReference>
<name>A0A8H3FXR5_9LECA</name>
<evidence type="ECO:0000313" key="13">
    <source>
        <dbReference type="EMBL" id="CAF9932025.1"/>
    </source>
</evidence>
<protein>
    <recommendedName>
        <fullName evidence="4 11">MICOS complex subunit MIC12</fullName>
    </recommendedName>
    <alternativeName>
        <fullName evidence="10 11">Altered inheritance of mitochondria protein 5, mitochondrial</fullName>
    </alternativeName>
    <alternativeName>
        <fullName evidence="9 11">Found in mitochondrial proteome protein 51</fullName>
    </alternativeName>
</protein>
<evidence type="ECO:0000256" key="12">
    <source>
        <dbReference type="SAM" id="MobiDB-lite"/>
    </source>
</evidence>
<reference evidence="13" key="1">
    <citation type="submission" date="2021-03" db="EMBL/GenBank/DDBJ databases">
        <authorList>
            <person name="Tagirdzhanova G."/>
        </authorList>
    </citation>
    <scope>NUCLEOTIDE SEQUENCE</scope>
</reference>
<keyword evidence="14" id="KW-1185">Reference proteome</keyword>
<keyword evidence="7 11" id="KW-0496">Mitochondrion</keyword>
<evidence type="ECO:0000313" key="14">
    <source>
        <dbReference type="Proteomes" id="UP000664521"/>
    </source>
</evidence>
<comment type="function">
    <text evidence="1 11">Component of the MICOS complex, a large protein complex of the mitochondrial inner membrane that plays crucial roles in the maintenance of crista junctions, inner membrane architecture, and formation of contact sites to the outer membrane.</text>
</comment>
<evidence type="ECO:0000256" key="5">
    <source>
        <dbReference type="ARBA" id="ARBA00022692"/>
    </source>
</evidence>
<evidence type="ECO:0000256" key="9">
    <source>
        <dbReference type="ARBA" id="ARBA00032159"/>
    </source>
</evidence>
<evidence type="ECO:0000256" key="6">
    <source>
        <dbReference type="ARBA" id="ARBA00022989"/>
    </source>
</evidence>
<organism evidence="13 14">
    <name type="scientific">Heterodermia speciosa</name>
    <dbReference type="NCBI Taxonomy" id="116794"/>
    <lineage>
        <taxon>Eukaryota</taxon>
        <taxon>Fungi</taxon>
        <taxon>Dikarya</taxon>
        <taxon>Ascomycota</taxon>
        <taxon>Pezizomycotina</taxon>
        <taxon>Lecanoromycetes</taxon>
        <taxon>OSLEUM clade</taxon>
        <taxon>Lecanoromycetidae</taxon>
        <taxon>Caliciales</taxon>
        <taxon>Physciaceae</taxon>
        <taxon>Heterodermia</taxon>
    </lineage>
</organism>
<dbReference type="GO" id="GO:0061617">
    <property type="term" value="C:MICOS complex"/>
    <property type="evidence" value="ECO:0007669"/>
    <property type="project" value="UniProtKB-UniRule"/>
</dbReference>